<dbReference type="AlphaFoldDB" id="A0A9X1LKM7"/>
<dbReference type="RefSeq" id="WP_229341560.1">
    <property type="nucleotide sequence ID" value="NZ_JAJBZG010000005.1"/>
</dbReference>
<dbReference type="EMBL" id="JAJBZG010000005">
    <property type="protein sequence ID" value="MCB7482126.1"/>
    <property type="molecule type" value="Genomic_DNA"/>
</dbReference>
<accession>A0A9X1LKM7</accession>
<evidence type="ECO:0000256" key="2">
    <source>
        <dbReference type="SAM" id="Phobius"/>
    </source>
</evidence>
<keyword evidence="4" id="KW-1185">Reference proteome</keyword>
<feature type="transmembrane region" description="Helical" evidence="2">
    <location>
        <begin position="72"/>
        <end position="90"/>
    </location>
</feature>
<comment type="caution">
    <text evidence="3">The sequence shown here is derived from an EMBL/GenBank/DDBJ whole genome shotgun (WGS) entry which is preliminary data.</text>
</comment>
<evidence type="ECO:0000256" key="1">
    <source>
        <dbReference type="SAM" id="MobiDB-lite"/>
    </source>
</evidence>
<reference evidence="3" key="1">
    <citation type="submission" date="2021-10" db="EMBL/GenBank/DDBJ databases">
        <title>Gramella sp. ASW11-100T, isolated from marine sediment.</title>
        <authorList>
            <person name="Xia C."/>
        </authorList>
    </citation>
    <scope>NUCLEOTIDE SEQUENCE</scope>
    <source>
        <strain evidence="3">ASW11-100</strain>
    </source>
</reference>
<organism evidence="3 4">
    <name type="scientific">Christiangramia sediminis</name>
    <dbReference type="NCBI Taxonomy" id="2881336"/>
    <lineage>
        <taxon>Bacteria</taxon>
        <taxon>Pseudomonadati</taxon>
        <taxon>Bacteroidota</taxon>
        <taxon>Flavobacteriia</taxon>
        <taxon>Flavobacteriales</taxon>
        <taxon>Flavobacteriaceae</taxon>
        <taxon>Christiangramia</taxon>
    </lineage>
</organism>
<keyword evidence="2" id="KW-0472">Membrane</keyword>
<protein>
    <submittedName>
        <fullName evidence="3">Uncharacterized protein</fullName>
    </submittedName>
</protein>
<feature type="region of interest" description="Disordered" evidence="1">
    <location>
        <begin position="1"/>
        <end position="20"/>
    </location>
</feature>
<gene>
    <name evidence="3" type="ORF">LGQ90_12715</name>
</gene>
<dbReference type="Proteomes" id="UP001139414">
    <property type="component" value="Unassembled WGS sequence"/>
</dbReference>
<proteinExistence type="predicted"/>
<feature type="compositionally biased region" description="Polar residues" evidence="1">
    <location>
        <begin position="7"/>
        <end position="19"/>
    </location>
</feature>
<name>A0A9X1LKM7_9FLAO</name>
<evidence type="ECO:0000313" key="4">
    <source>
        <dbReference type="Proteomes" id="UP001139414"/>
    </source>
</evidence>
<keyword evidence="2" id="KW-1133">Transmembrane helix</keyword>
<sequence length="111" mass="13283">MSKRVEITSQQNHNKSLLYSNKPKFKEDLRENIHKDEMPLDGILFEKIPEKKFNEVIEKIRYKARLENIKDLKLLVISILLTLFIIFLFVEKVEEELKNRQNQSTLILGQR</sequence>
<keyword evidence="2" id="KW-0812">Transmembrane</keyword>
<evidence type="ECO:0000313" key="3">
    <source>
        <dbReference type="EMBL" id="MCB7482126.1"/>
    </source>
</evidence>